<comment type="caution">
    <text evidence="1">The sequence shown here is derived from an EMBL/GenBank/DDBJ whole genome shotgun (WGS) entry which is preliminary data.</text>
</comment>
<name>A0A1R0X1E9_9BACL</name>
<evidence type="ECO:0000313" key="2">
    <source>
        <dbReference type="Proteomes" id="UP000187465"/>
    </source>
</evidence>
<organism evidence="1 2">
    <name type="scientific">Paenibacillus odorifer</name>
    <dbReference type="NCBI Taxonomy" id="189426"/>
    <lineage>
        <taxon>Bacteria</taxon>
        <taxon>Bacillati</taxon>
        <taxon>Bacillota</taxon>
        <taxon>Bacilli</taxon>
        <taxon>Bacillales</taxon>
        <taxon>Paenibacillaceae</taxon>
        <taxon>Paenibacillus</taxon>
    </lineage>
</organism>
<sequence>MSMQMMDVSERFDNVLDFEFIEELITEFKTDIRKKGVSSVIEKVELSRRNNKEDFPSWVVEVFYKCIFISVEELYTIAGHTLTVNHGHDPFGSFIRATCSSGAFAEWHVDSDYNIFEDWDSWERDVQS</sequence>
<dbReference type="EMBL" id="MKQP01000041">
    <property type="protein sequence ID" value="OMD26540.1"/>
    <property type="molecule type" value="Genomic_DNA"/>
</dbReference>
<gene>
    <name evidence="1" type="ORF">BJP51_26780</name>
</gene>
<dbReference type="Proteomes" id="UP000187465">
    <property type="component" value="Unassembled WGS sequence"/>
</dbReference>
<dbReference type="RefSeq" id="WP_036680607.1">
    <property type="nucleotide sequence ID" value="NZ_MKQP01000041.1"/>
</dbReference>
<dbReference type="AlphaFoldDB" id="A0A1R0X1E9"/>
<evidence type="ECO:0000313" key="1">
    <source>
        <dbReference type="EMBL" id="OMD26540.1"/>
    </source>
</evidence>
<accession>A0A1R0X1E9</accession>
<reference evidence="1 2" key="1">
    <citation type="submission" date="2016-10" db="EMBL/GenBank/DDBJ databases">
        <title>Paenibacillus species isolates.</title>
        <authorList>
            <person name="Beno S.M."/>
        </authorList>
    </citation>
    <scope>NUCLEOTIDE SEQUENCE [LARGE SCALE GENOMIC DNA]</scope>
    <source>
        <strain evidence="1 2">FSL H7-0604</strain>
    </source>
</reference>
<proteinExistence type="predicted"/>
<protein>
    <submittedName>
        <fullName evidence="1">Uncharacterized protein</fullName>
    </submittedName>
</protein>